<feature type="domain" description="PAC" evidence="3">
    <location>
        <begin position="338"/>
        <end position="390"/>
    </location>
</feature>
<dbReference type="InterPro" id="IPR029016">
    <property type="entry name" value="GAF-like_dom_sf"/>
</dbReference>
<evidence type="ECO:0000313" key="6">
    <source>
        <dbReference type="Proteomes" id="UP000005632"/>
    </source>
</evidence>
<dbReference type="Pfam" id="PF13426">
    <property type="entry name" value="PAS_9"/>
    <property type="match status" value="1"/>
</dbReference>
<accession>G8QU70</accession>
<dbReference type="PANTHER" id="PTHR45228">
    <property type="entry name" value="CYCLIC DI-GMP PHOSPHODIESTERASE TM_0186-RELATED"/>
    <property type="match status" value="1"/>
</dbReference>
<dbReference type="InterPro" id="IPR001610">
    <property type="entry name" value="PAC"/>
</dbReference>
<dbReference type="NCBIfam" id="TIGR00229">
    <property type="entry name" value="sensory_box"/>
    <property type="match status" value="1"/>
</dbReference>
<keyword evidence="1" id="KW-0472">Membrane</keyword>
<dbReference type="eggNOG" id="COG2203">
    <property type="taxonomic scope" value="Bacteria"/>
</dbReference>
<evidence type="ECO:0000259" key="3">
    <source>
        <dbReference type="PROSITE" id="PS50113"/>
    </source>
</evidence>
<dbReference type="InterPro" id="IPR037522">
    <property type="entry name" value="HD_GYP_dom"/>
</dbReference>
<evidence type="ECO:0000256" key="1">
    <source>
        <dbReference type="SAM" id="Phobius"/>
    </source>
</evidence>
<dbReference type="SUPFAM" id="SSF55785">
    <property type="entry name" value="PYP-like sensor domain (PAS domain)"/>
    <property type="match status" value="1"/>
</dbReference>
<dbReference type="InterPro" id="IPR035965">
    <property type="entry name" value="PAS-like_dom_sf"/>
</dbReference>
<evidence type="ECO:0000259" key="4">
    <source>
        <dbReference type="PROSITE" id="PS51832"/>
    </source>
</evidence>
<protein>
    <submittedName>
        <fullName evidence="5">PAS domain S-box</fullName>
    </submittedName>
</protein>
<dbReference type="KEGG" id="sgp:SpiGrapes_0176"/>
<dbReference type="InterPro" id="IPR052020">
    <property type="entry name" value="Cyclic_di-GMP/3'3'-cGAMP_PDE"/>
</dbReference>
<dbReference type="CDD" id="cd00077">
    <property type="entry name" value="HDc"/>
    <property type="match status" value="1"/>
</dbReference>
<dbReference type="SMART" id="SM00086">
    <property type="entry name" value="PAC"/>
    <property type="match status" value="1"/>
</dbReference>
<name>G8QU70_SPHPG</name>
<dbReference type="PROSITE" id="PS50112">
    <property type="entry name" value="PAS"/>
    <property type="match status" value="1"/>
</dbReference>
<dbReference type="EMBL" id="CP003155">
    <property type="protein sequence ID" value="AEV28040.1"/>
    <property type="molecule type" value="Genomic_DNA"/>
</dbReference>
<proteinExistence type="predicted"/>
<evidence type="ECO:0000313" key="5">
    <source>
        <dbReference type="EMBL" id="AEV28040.1"/>
    </source>
</evidence>
<dbReference type="PROSITE" id="PS50113">
    <property type="entry name" value="PAC"/>
    <property type="match status" value="1"/>
</dbReference>
<dbReference type="RefSeq" id="WP_014268889.1">
    <property type="nucleotide sequence ID" value="NC_016633.1"/>
</dbReference>
<dbReference type="HOGENOM" id="CLU_368771_0_0_12"/>
<dbReference type="SMART" id="SM00471">
    <property type="entry name" value="HDc"/>
    <property type="match status" value="1"/>
</dbReference>
<dbReference type="PANTHER" id="PTHR45228:SF1">
    <property type="entry name" value="CYCLIC DI-GMP PHOSPHODIESTERASE TM_0186"/>
    <property type="match status" value="1"/>
</dbReference>
<dbReference type="Gene3D" id="3.30.450.40">
    <property type="match status" value="1"/>
</dbReference>
<keyword evidence="1" id="KW-0812">Transmembrane</keyword>
<gene>
    <name evidence="5" type="ordered locus">SpiGrapes_0176</name>
</gene>
<dbReference type="eggNOG" id="COG2202">
    <property type="taxonomic scope" value="Bacteria"/>
</dbReference>
<keyword evidence="1" id="KW-1133">Transmembrane helix</keyword>
<keyword evidence="6" id="KW-1185">Reference proteome</keyword>
<organism evidence="5 6">
    <name type="scientific">Sphaerochaeta pleomorpha (strain ATCC BAA-1885 / DSM 22778 / Grapes)</name>
    <dbReference type="NCBI Taxonomy" id="158190"/>
    <lineage>
        <taxon>Bacteria</taxon>
        <taxon>Pseudomonadati</taxon>
        <taxon>Spirochaetota</taxon>
        <taxon>Spirochaetia</taxon>
        <taxon>Spirochaetales</taxon>
        <taxon>Sphaerochaetaceae</taxon>
        <taxon>Sphaerochaeta</taxon>
    </lineage>
</organism>
<dbReference type="InterPro" id="IPR000014">
    <property type="entry name" value="PAS"/>
</dbReference>
<sequence length="755" mass="86208">MGKKSINPISHSNISILLSKGFLLFLSISLLSFSISVSTSQKKEELKQLHTLTQATSLALIREVETNYRRIYTALSQLSLQDYKANQDNWKQNAQYLGNTTDAIVSIIRTDKASNIQYAYTDKQQQATLDRINLKNTPMTEENFPIFDRFTLQGNIQAIINLEALCKPFEIENSGQFLFQLLKGDNVVYSSPNWVDIQNGIRIEQSLSIQDVQNLTLVCAPSPQSQRTLLYRYFEIQLVSFLLSFMACVTVFFAQRFYKYFKLNELRFHTLLDDVSLLAVILDMKGNITYCNDFFLAKTGWNKEEVIGTNYFNKFLPLEEQDLKKKIYSLITKGISFPYGEFPLLTKHKEIRWIQLNITMLKNTKGKIIGVAGLAEDITVRKSNENTLQKQFEFNKALFVVDQSITARKELDETLSLVLDQSIKQIGFDAGAILLFNTNNQCLEYKAGIGFKSKDIEQVCLPLGTGLAGMAALEKKAWLQNTLQTKQIDFIHTSIIEKEGFQKYWVVPLLVKGKVNGVFEAFWTTKSEFDASKADFFRALAQQTAIAIDSFTLFNKLQKSHAELFQAYDSTIEGWSQALDLRDKETQDHSLRVTEMTVALCRISGMSSRSLVHIRRGALLHDIGKMGIPDSILLKTDSLSESDWAIIKKHPDYAYALLYPIEYLRPALDIPYCHHEKWDGTGYPRGLKGEEIPLAARLFAVVDVWDALLSDRPYRKGWPQEKVYDYIQSLSGTHFDPDAVDLFLKTIKEQGENWK</sequence>
<dbReference type="SMART" id="SM00065">
    <property type="entry name" value="GAF"/>
    <property type="match status" value="1"/>
</dbReference>
<evidence type="ECO:0000259" key="2">
    <source>
        <dbReference type="PROSITE" id="PS50112"/>
    </source>
</evidence>
<dbReference type="SUPFAM" id="SSF109604">
    <property type="entry name" value="HD-domain/PDEase-like"/>
    <property type="match status" value="1"/>
</dbReference>
<dbReference type="InterPro" id="IPR000700">
    <property type="entry name" value="PAS-assoc_C"/>
</dbReference>
<dbReference type="SMART" id="SM00091">
    <property type="entry name" value="PAS"/>
    <property type="match status" value="1"/>
</dbReference>
<dbReference type="Gene3D" id="1.10.3210.10">
    <property type="entry name" value="Hypothetical protein af1432"/>
    <property type="match status" value="1"/>
</dbReference>
<dbReference type="CDD" id="cd00130">
    <property type="entry name" value="PAS"/>
    <property type="match status" value="1"/>
</dbReference>
<feature type="transmembrane region" description="Helical" evidence="1">
    <location>
        <begin position="230"/>
        <end position="254"/>
    </location>
</feature>
<dbReference type="Proteomes" id="UP000005632">
    <property type="component" value="Chromosome"/>
</dbReference>
<dbReference type="InterPro" id="IPR003607">
    <property type="entry name" value="HD/PDEase_dom"/>
</dbReference>
<feature type="domain" description="PAS" evidence="2">
    <location>
        <begin position="264"/>
        <end position="334"/>
    </location>
</feature>
<dbReference type="InterPro" id="IPR003018">
    <property type="entry name" value="GAF"/>
</dbReference>
<dbReference type="Pfam" id="PF13487">
    <property type="entry name" value="HD_5"/>
    <property type="match status" value="1"/>
</dbReference>
<dbReference type="eggNOG" id="COG3437">
    <property type="taxonomic scope" value="Bacteria"/>
</dbReference>
<dbReference type="Pfam" id="PF13185">
    <property type="entry name" value="GAF_2"/>
    <property type="match status" value="1"/>
</dbReference>
<feature type="domain" description="HD-GYP" evidence="4">
    <location>
        <begin position="564"/>
        <end position="755"/>
    </location>
</feature>
<dbReference type="AlphaFoldDB" id="G8QU70"/>
<dbReference type="PROSITE" id="PS51832">
    <property type="entry name" value="HD_GYP"/>
    <property type="match status" value="1"/>
</dbReference>
<reference evidence="5 6" key="1">
    <citation type="submission" date="2011-11" db="EMBL/GenBank/DDBJ databases">
        <title>Complete sequence of Spirochaeta sp. grapes.</title>
        <authorList>
            <consortium name="US DOE Joint Genome Institute"/>
            <person name="Lucas S."/>
            <person name="Han J."/>
            <person name="Lapidus A."/>
            <person name="Cheng J.-F."/>
            <person name="Goodwin L."/>
            <person name="Pitluck S."/>
            <person name="Peters L."/>
            <person name="Ovchinnikova G."/>
            <person name="Munk A.C."/>
            <person name="Detter J.C."/>
            <person name="Han C."/>
            <person name="Tapia R."/>
            <person name="Land M."/>
            <person name="Hauser L."/>
            <person name="Kyrpides N."/>
            <person name="Ivanova N."/>
            <person name="Pagani I."/>
            <person name="Ritalahtilisa K."/>
            <person name="Loeffler F."/>
            <person name="Woyke T."/>
        </authorList>
    </citation>
    <scope>NUCLEOTIDE SEQUENCE [LARGE SCALE GENOMIC DNA]</scope>
    <source>
        <strain evidence="6">ATCC BAA-1885 / DSM 22778 / Grapes</strain>
    </source>
</reference>
<dbReference type="Gene3D" id="3.30.450.20">
    <property type="entry name" value="PAS domain"/>
    <property type="match status" value="1"/>
</dbReference>
<dbReference type="STRING" id="158190.SpiGrapes_0176"/>
<dbReference type="SUPFAM" id="SSF55781">
    <property type="entry name" value="GAF domain-like"/>
    <property type="match status" value="1"/>
</dbReference>